<keyword evidence="9" id="KW-1185">Reference proteome</keyword>
<keyword evidence="2" id="KW-0479">Metal-binding</keyword>
<evidence type="ECO:0000256" key="3">
    <source>
        <dbReference type="ARBA" id="ARBA00023015"/>
    </source>
</evidence>
<keyword evidence="5" id="KW-0539">Nucleus</keyword>
<keyword evidence="3" id="KW-0805">Transcription regulation</keyword>
<protein>
    <recommendedName>
        <fullName evidence="7">Zn(2)-C6 fungal-type domain-containing protein</fullName>
    </recommendedName>
</protein>
<dbReference type="PANTHER" id="PTHR47338">
    <property type="entry name" value="ZN(II)2CYS6 TRANSCRIPTION FACTOR (EUROFUNG)-RELATED"/>
    <property type="match status" value="1"/>
</dbReference>
<dbReference type="PROSITE" id="PS00463">
    <property type="entry name" value="ZN2_CY6_FUNGAL_1"/>
    <property type="match status" value="2"/>
</dbReference>
<dbReference type="Pfam" id="PF00172">
    <property type="entry name" value="Zn_clus"/>
    <property type="match status" value="2"/>
</dbReference>
<feature type="region of interest" description="Disordered" evidence="6">
    <location>
        <begin position="133"/>
        <end position="160"/>
    </location>
</feature>
<dbReference type="InterPro" id="IPR001138">
    <property type="entry name" value="Zn2Cys6_DnaBD"/>
</dbReference>
<dbReference type="InterPro" id="IPR050815">
    <property type="entry name" value="TF_fung"/>
</dbReference>
<feature type="compositionally biased region" description="Low complexity" evidence="6">
    <location>
        <begin position="97"/>
        <end position="115"/>
    </location>
</feature>
<reference evidence="8" key="1">
    <citation type="submission" date="2014-09" db="EMBL/GenBank/DDBJ databases">
        <title>Genome sequence of the luminous mushroom Mycena chlorophos for searching fungal bioluminescence genes.</title>
        <authorList>
            <person name="Tanaka Y."/>
            <person name="Kasuga D."/>
            <person name="Oba Y."/>
            <person name="Hase S."/>
            <person name="Sato K."/>
            <person name="Oba Y."/>
            <person name="Sakakibara Y."/>
        </authorList>
    </citation>
    <scope>NUCLEOTIDE SEQUENCE</scope>
</reference>
<evidence type="ECO:0000256" key="2">
    <source>
        <dbReference type="ARBA" id="ARBA00022723"/>
    </source>
</evidence>
<dbReference type="InterPro" id="IPR036864">
    <property type="entry name" value="Zn2-C6_fun-type_DNA-bd_sf"/>
</dbReference>
<organism evidence="8 9">
    <name type="scientific">Mycena chlorophos</name>
    <name type="common">Agaric fungus</name>
    <name type="synonym">Agaricus chlorophos</name>
    <dbReference type="NCBI Taxonomy" id="658473"/>
    <lineage>
        <taxon>Eukaryota</taxon>
        <taxon>Fungi</taxon>
        <taxon>Dikarya</taxon>
        <taxon>Basidiomycota</taxon>
        <taxon>Agaricomycotina</taxon>
        <taxon>Agaricomycetes</taxon>
        <taxon>Agaricomycetidae</taxon>
        <taxon>Agaricales</taxon>
        <taxon>Marasmiineae</taxon>
        <taxon>Mycenaceae</taxon>
        <taxon>Mycena</taxon>
    </lineage>
</organism>
<feature type="domain" description="Zn(2)-C6 fungal-type" evidence="7">
    <location>
        <begin position="11"/>
        <end position="40"/>
    </location>
</feature>
<dbReference type="Gene3D" id="4.10.240.10">
    <property type="entry name" value="Zn(2)-C6 fungal-type DNA-binding domain"/>
    <property type="match status" value="2"/>
</dbReference>
<sequence>MEPLPKLKTATCTRCKRRKIRCDGQTPCKTCEKMQIECQYEGRSGGKLSVPELKRGAACLQCRRKKKRCDGKLPCNTCQLSRSKVQCEYGDLEPQDAQPQASTSSSGSSANSPATPDRDVIMSEPQIRDPAVADATPWAENPHGATEDIPDKGPAMPPATSKDSPYDITITHVLSFPQPPPNEELGGIRKLFLEYHTQFGLNLSDTLLTAVAEGDLESKQLHPVLLHACQLLGFMLAQHRPVADGEWVALPGPCQGEVEQAQATLAVLQSKENSLCPFAYVQTSALLSLYFFNKGDTARAREMISRADRLIREHSLDTCLVPSSPPPPKHGFRIRPDSCTSEGIASIAQIVYLDLSYAILLNEPSLIDSRLLGRFREQISAPNPHGEVNFVRAKSVVLFFEVRTMVMQWVSGGLSDACKEAWLERYWDLIDALHSHKAFIALILTRIAFCPTLWPVNMTLKVAQILVLTGLATLLSVFERDNRELMNKKHEAIAEIVQMSNLFEQHDYAHLDPILSACWFSIINTLEQCTAALETILRSPGHVKSAGDFYDTAAMTSILRAQNAALKKVLPGVLDLSVASHLRGFSFRSDKCEQAVATSGYTDASRTYLQAPATADELKTDTFPNEILELIVDQVDERESSTLRACSLVAPVFLRPCQKKLHSKVTVATDVHPQRRLRTCAQALAQFDEAPHLARYAVFLSIRLELNNSVEALPKLDLLLQRLPGVRRARITGTGIQKWNGYPPQITSAITNWLQNRAMEYLSFHNINMLPRHVALAIYTATSELQLRGARIERGHNPNDQFIDDHWPLKPDRLISLSAQASDLVQWIPTIAPGYAYILRNITTLELVLNQPHFRTYVGLVGAVAATLEHLTLEYTDIVHLDAIDDLVVQTLPKLLDLTFSLNIHPPRTVDSTTAAVLAYVGQRSLLVPEATPNLVQVVFAANVMVSESENIQYILPHTVAYDFQRIDHLADAHPNVREIRWDTHFYPLIPETWVAENKRGHLAALTACLRPAFPKAAAKERLRVVDAYPM</sequence>
<evidence type="ECO:0000256" key="4">
    <source>
        <dbReference type="ARBA" id="ARBA00023163"/>
    </source>
</evidence>
<evidence type="ECO:0000256" key="1">
    <source>
        <dbReference type="ARBA" id="ARBA00004123"/>
    </source>
</evidence>
<dbReference type="PANTHER" id="PTHR47338:SF29">
    <property type="entry name" value="ZN(2)-C6 FUNGAL-TYPE DOMAIN-CONTAINING PROTEIN"/>
    <property type="match status" value="1"/>
</dbReference>
<accession>A0ABQ0LKR9</accession>
<evidence type="ECO:0000259" key="7">
    <source>
        <dbReference type="PROSITE" id="PS50048"/>
    </source>
</evidence>
<feature type="domain" description="Zn(2)-C6 fungal-type" evidence="7">
    <location>
        <begin position="58"/>
        <end position="89"/>
    </location>
</feature>
<comment type="subcellular location">
    <subcellularLocation>
        <location evidence="1">Nucleus</location>
    </subcellularLocation>
</comment>
<dbReference type="Proteomes" id="UP000815677">
    <property type="component" value="Unassembled WGS sequence"/>
</dbReference>
<keyword evidence="4" id="KW-0804">Transcription</keyword>
<feature type="region of interest" description="Disordered" evidence="6">
    <location>
        <begin position="92"/>
        <end position="120"/>
    </location>
</feature>
<evidence type="ECO:0000256" key="5">
    <source>
        <dbReference type="ARBA" id="ARBA00023242"/>
    </source>
</evidence>
<dbReference type="EMBL" id="DF847316">
    <property type="protein sequence ID" value="GAT51733.1"/>
    <property type="molecule type" value="Genomic_DNA"/>
</dbReference>
<evidence type="ECO:0000313" key="9">
    <source>
        <dbReference type="Proteomes" id="UP000815677"/>
    </source>
</evidence>
<proteinExistence type="predicted"/>
<dbReference type="PROSITE" id="PS50048">
    <property type="entry name" value="ZN2_CY6_FUNGAL_2"/>
    <property type="match status" value="2"/>
</dbReference>
<dbReference type="CDD" id="cd00067">
    <property type="entry name" value="GAL4"/>
    <property type="match status" value="2"/>
</dbReference>
<evidence type="ECO:0000256" key="6">
    <source>
        <dbReference type="SAM" id="MobiDB-lite"/>
    </source>
</evidence>
<dbReference type="SUPFAM" id="SSF57701">
    <property type="entry name" value="Zn2/Cys6 DNA-binding domain"/>
    <property type="match status" value="2"/>
</dbReference>
<gene>
    <name evidence="8" type="ORF">MCHLO_08849</name>
</gene>
<name>A0ABQ0LKR9_MYCCL</name>
<dbReference type="SMART" id="SM00066">
    <property type="entry name" value="GAL4"/>
    <property type="match status" value="2"/>
</dbReference>
<evidence type="ECO:0000313" key="8">
    <source>
        <dbReference type="EMBL" id="GAT51733.1"/>
    </source>
</evidence>